<dbReference type="EMBL" id="MSSM01000040">
    <property type="protein sequence ID" value="RXT18880.1"/>
    <property type="molecule type" value="Genomic_DNA"/>
</dbReference>
<proteinExistence type="predicted"/>
<dbReference type="SMART" id="SM00530">
    <property type="entry name" value="HTH_XRE"/>
    <property type="match status" value="1"/>
</dbReference>
<dbReference type="PROSITE" id="PS50943">
    <property type="entry name" value="HTH_CROC1"/>
    <property type="match status" value="1"/>
</dbReference>
<keyword evidence="5" id="KW-1185">Reference proteome</keyword>
<dbReference type="Gene3D" id="1.10.260.40">
    <property type="entry name" value="lambda repressor-like DNA-binding domains"/>
    <property type="match status" value="1"/>
</dbReference>
<feature type="domain" description="HTH cro/C1-type" evidence="1">
    <location>
        <begin position="38"/>
        <end position="91"/>
    </location>
</feature>
<evidence type="ECO:0000259" key="1">
    <source>
        <dbReference type="PROSITE" id="PS50943"/>
    </source>
</evidence>
<dbReference type="EMBL" id="CP107523">
    <property type="protein sequence ID" value="UYN56407.1"/>
    <property type="molecule type" value="Genomic_DNA"/>
</dbReference>
<evidence type="ECO:0000313" key="2">
    <source>
        <dbReference type="EMBL" id="RXT18880.1"/>
    </source>
</evidence>
<dbReference type="Proteomes" id="UP000290475">
    <property type="component" value="Unassembled WGS sequence"/>
</dbReference>
<sequence>MSAKTIKFDDLLKAELKNPEFREGFEKETAKLDSAVALMNAREAQGLTQRELAERAGVPQSTIARIERGDNTSMDTLSHIAFALGKKLKVQFT</sequence>
<evidence type="ECO:0000313" key="3">
    <source>
        <dbReference type="EMBL" id="UYN56407.1"/>
    </source>
</evidence>
<gene>
    <name evidence="2" type="ORF">BVJ53_13160</name>
    <name evidence="3" type="ORF">OFW50_13225</name>
</gene>
<dbReference type="SUPFAM" id="SSF47413">
    <property type="entry name" value="lambda repressor-like DNA-binding domains"/>
    <property type="match status" value="1"/>
</dbReference>
<dbReference type="InterPro" id="IPR001387">
    <property type="entry name" value="Cro/C1-type_HTH"/>
</dbReference>
<reference evidence="3" key="2">
    <citation type="submission" date="2022-10" db="EMBL/GenBank/DDBJ databases">
        <title>Comparative genomic analysis and in-vitro probiotic properties of the potential probiotic L. chiayiensis AACE 3.</title>
        <authorList>
            <person name="Kang X."/>
        </authorList>
    </citation>
    <scope>NUCLEOTIDE SEQUENCE</scope>
    <source>
        <strain evidence="3">AACE 3</strain>
    </source>
</reference>
<dbReference type="OrthoDB" id="2224162at2"/>
<organism evidence="2 4">
    <name type="scientific">Lacticaseibacillus chiayiensis</name>
    <dbReference type="NCBI Taxonomy" id="2100821"/>
    <lineage>
        <taxon>Bacteria</taxon>
        <taxon>Bacillati</taxon>
        <taxon>Bacillota</taxon>
        <taxon>Bacilli</taxon>
        <taxon>Lactobacillales</taxon>
        <taxon>Lactobacillaceae</taxon>
        <taxon>Lacticaseibacillus</taxon>
    </lineage>
</organism>
<dbReference type="GO" id="GO:0003677">
    <property type="term" value="F:DNA binding"/>
    <property type="evidence" value="ECO:0007669"/>
    <property type="project" value="InterPro"/>
</dbReference>
<dbReference type="CDD" id="cd00093">
    <property type="entry name" value="HTH_XRE"/>
    <property type="match status" value="1"/>
</dbReference>
<dbReference type="InterPro" id="IPR010982">
    <property type="entry name" value="Lambda_DNA-bd_dom_sf"/>
</dbReference>
<dbReference type="Pfam" id="PF01381">
    <property type="entry name" value="HTH_3"/>
    <property type="match status" value="1"/>
</dbReference>
<name>A0A4V1P009_9LACO</name>
<accession>A0A4V1P009</accession>
<dbReference type="RefSeq" id="WP_129302811.1">
    <property type="nucleotide sequence ID" value="NZ_CP074378.1"/>
</dbReference>
<evidence type="ECO:0000313" key="4">
    <source>
        <dbReference type="Proteomes" id="UP000290475"/>
    </source>
</evidence>
<dbReference type="AlphaFoldDB" id="A0A4V1P009"/>
<dbReference type="Proteomes" id="UP001164790">
    <property type="component" value="Chromosome"/>
</dbReference>
<reference evidence="2 4" key="1">
    <citation type="submission" date="2017-01" db="EMBL/GenBank/DDBJ databases">
        <title>Lactobacillus chiayiensis sp. nov., a lactic acid bacterium isolated from compost.</title>
        <authorList>
            <person name="Huang C.-H."/>
        </authorList>
    </citation>
    <scope>NUCLEOTIDE SEQUENCE [LARGE SCALE GENOMIC DNA]</scope>
    <source>
        <strain evidence="2">Chh01</strain>
        <strain evidence="4">chh01</strain>
    </source>
</reference>
<protein>
    <submittedName>
        <fullName evidence="3">Helix-turn-helix domain-containing protein</fullName>
    </submittedName>
    <submittedName>
        <fullName evidence="2">Transcriptional regulator</fullName>
    </submittedName>
</protein>
<evidence type="ECO:0000313" key="5">
    <source>
        <dbReference type="Proteomes" id="UP001164790"/>
    </source>
</evidence>